<name>A0A6N7XXS4_9FIRM</name>
<keyword evidence="3" id="KW-1185">Reference proteome</keyword>
<sequence>MKNRYYKNDINITIRLLIVLCVALVFLVYITVKTTGNIATVFAPTKELPIYSVETPDKKISISFDAAWGDMILVQST</sequence>
<dbReference type="RefSeq" id="WP_154439787.1">
    <property type="nucleotide sequence ID" value="NZ_VUNQ01000014.1"/>
</dbReference>
<feature type="transmembrane region" description="Helical" evidence="1">
    <location>
        <begin position="12"/>
        <end position="32"/>
    </location>
</feature>
<keyword evidence="1" id="KW-0472">Membrane</keyword>
<evidence type="ECO:0000313" key="3">
    <source>
        <dbReference type="Proteomes" id="UP000469523"/>
    </source>
</evidence>
<dbReference type="AlphaFoldDB" id="A0A6N7XXS4"/>
<protein>
    <submittedName>
        <fullName evidence="2">Uncharacterized protein</fullName>
    </submittedName>
</protein>
<proteinExistence type="predicted"/>
<evidence type="ECO:0000256" key="1">
    <source>
        <dbReference type="SAM" id="Phobius"/>
    </source>
</evidence>
<comment type="caution">
    <text evidence="2">The sequence shown here is derived from an EMBL/GenBank/DDBJ whole genome shotgun (WGS) entry which is preliminary data.</text>
</comment>
<reference evidence="2 3" key="1">
    <citation type="submission" date="2019-09" db="EMBL/GenBank/DDBJ databases">
        <title>In-depth cultivation of the pig gut microbiome towards novel bacterial diversity and tailored functional studies.</title>
        <authorList>
            <person name="Wylensek D."/>
            <person name="Hitch T.C.A."/>
            <person name="Clavel T."/>
        </authorList>
    </citation>
    <scope>NUCLEOTIDE SEQUENCE [LARGE SCALE GENOMIC DNA]</scope>
    <source>
        <strain evidence="2 3">WCA3-693-APC-4?</strain>
    </source>
</reference>
<gene>
    <name evidence="2" type="ORF">FYJ83_07830</name>
</gene>
<accession>A0A6N7XXS4</accession>
<keyword evidence="1" id="KW-0812">Transmembrane</keyword>
<dbReference type="Proteomes" id="UP000469523">
    <property type="component" value="Unassembled WGS sequence"/>
</dbReference>
<dbReference type="EMBL" id="VUNQ01000014">
    <property type="protein sequence ID" value="MSU01374.1"/>
    <property type="molecule type" value="Genomic_DNA"/>
</dbReference>
<evidence type="ECO:0000313" key="2">
    <source>
        <dbReference type="EMBL" id="MSU01374.1"/>
    </source>
</evidence>
<organism evidence="2 3">
    <name type="scientific">Tissierella pigra</name>
    <dbReference type="NCBI Taxonomy" id="2607614"/>
    <lineage>
        <taxon>Bacteria</taxon>
        <taxon>Bacillati</taxon>
        <taxon>Bacillota</taxon>
        <taxon>Tissierellia</taxon>
        <taxon>Tissierellales</taxon>
        <taxon>Tissierellaceae</taxon>
        <taxon>Tissierella</taxon>
    </lineage>
</organism>
<keyword evidence="1" id="KW-1133">Transmembrane helix</keyword>